<keyword evidence="2" id="KW-1185">Reference proteome</keyword>
<comment type="caution">
    <text evidence="1">The sequence shown here is derived from an EMBL/GenBank/DDBJ whole genome shotgun (WGS) entry which is preliminary data.</text>
</comment>
<organism evidence="1 2">
    <name type="scientific">Apiospora saccharicola</name>
    <dbReference type="NCBI Taxonomy" id="335842"/>
    <lineage>
        <taxon>Eukaryota</taxon>
        <taxon>Fungi</taxon>
        <taxon>Dikarya</taxon>
        <taxon>Ascomycota</taxon>
        <taxon>Pezizomycotina</taxon>
        <taxon>Sordariomycetes</taxon>
        <taxon>Xylariomycetidae</taxon>
        <taxon>Amphisphaeriales</taxon>
        <taxon>Apiosporaceae</taxon>
        <taxon>Apiospora</taxon>
    </lineage>
</organism>
<name>A0ABR1THA3_9PEZI</name>
<dbReference type="Proteomes" id="UP001446871">
    <property type="component" value="Unassembled WGS sequence"/>
</dbReference>
<evidence type="ECO:0000313" key="2">
    <source>
        <dbReference type="Proteomes" id="UP001446871"/>
    </source>
</evidence>
<dbReference type="InterPro" id="IPR036770">
    <property type="entry name" value="Ankyrin_rpt-contain_sf"/>
</dbReference>
<dbReference type="SUPFAM" id="SSF48403">
    <property type="entry name" value="Ankyrin repeat"/>
    <property type="match status" value="1"/>
</dbReference>
<reference evidence="1 2" key="1">
    <citation type="submission" date="2023-01" db="EMBL/GenBank/DDBJ databases">
        <title>Analysis of 21 Apiospora genomes using comparative genomics revels a genus with tremendous synthesis potential of carbohydrate active enzymes and secondary metabolites.</title>
        <authorList>
            <person name="Sorensen T."/>
        </authorList>
    </citation>
    <scope>NUCLEOTIDE SEQUENCE [LARGE SCALE GENOMIC DNA]</scope>
    <source>
        <strain evidence="1 2">CBS 83171</strain>
    </source>
</reference>
<dbReference type="Gene3D" id="1.25.40.20">
    <property type="entry name" value="Ankyrin repeat-containing domain"/>
    <property type="match status" value="1"/>
</dbReference>
<gene>
    <name evidence="1" type="ORF">PG996_014080</name>
</gene>
<evidence type="ECO:0000313" key="1">
    <source>
        <dbReference type="EMBL" id="KAK8046016.1"/>
    </source>
</evidence>
<evidence type="ECO:0008006" key="3">
    <source>
        <dbReference type="Google" id="ProtNLM"/>
    </source>
</evidence>
<dbReference type="EMBL" id="JAQQWM010000009">
    <property type="protein sequence ID" value="KAK8046016.1"/>
    <property type="molecule type" value="Genomic_DNA"/>
</dbReference>
<protein>
    <recommendedName>
        <fullName evidence="3">Ankyrin repeat protein</fullName>
    </recommendedName>
</protein>
<accession>A0ABR1THA3</accession>
<sequence>MHHLSLACKNLDEGVTPKLYERDGADSRALEYAARRGRVGTVRRVLKFTRHRPGLVVNRLVRDRAPDYIPDEPEWEPPLTTFLALALAHGHAAVATKLLEAGANGEKEGSAWTVLKTRKPLRPINWVLDHMSKTGDLKKQNPWSRLFIYLVKHGASVYPSNNNDISALGQSIHRNIPLEATRMLIEYGKLGKEHMSKRYMYKLGEFGMSSALSLAIEDQYTVSSSGVRIGQKRLAMIQDAMKRKGT</sequence>
<proteinExistence type="predicted"/>